<sequence length="258" mass="29929">MPLREQLQILPQSCESTPQHIQQVCVSQSDAKSQLYDTSIDTVCSNINNAEQESTMLNKQELNRSEAFSNKETGDAFHENRRIDSESGSDLPSPQTSTSRVLREQCLEKLSRVGEMVHGVNQVDNEGLNPIPDYVTKLTGGFLDMCEKLEIDKYRSAILEIRQNQIILQEGVQEENTKFKDLEVAQQLENLMVRTRLYQNKLVKIKKEMVEIHEKTTKVKKRVTKLQQMKEKDRLQKEQQRKKEQELERRLIAKRALT</sequence>
<keyword evidence="1" id="KW-0175">Coiled coil</keyword>
<dbReference type="PANTHER" id="PTHR31328">
    <property type="entry name" value="BIOGENESIS OF LYSOSOME-RELATED ORGANELLES COMPLEX 1 SUBUNIT 6"/>
    <property type="match status" value="1"/>
</dbReference>
<dbReference type="PANTHER" id="PTHR31328:SF2">
    <property type="entry name" value="BIOGENESIS OF LYSOSOME-RELATED ORGANELLES COMPLEX 1 SUBUNIT 6"/>
    <property type="match status" value="1"/>
</dbReference>
<keyword evidence="3" id="KW-1185">Reference proteome</keyword>
<accession>A0ABM1ELZ3</accession>
<feature type="compositionally biased region" description="Polar residues" evidence="2">
    <location>
        <begin position="86"/>
        <end position="100"/>
    </location>
</feature>
<dbReference type="RefSeq" id="XP_014673214.1">
    <property type="nucleotide sequence ID" value="XM_014817728.1"/>
</dbReference>
<proteinExistence type="predicted"/>
<dbReference type="GeneID" id="106813561"/>
<name>A0ABM1ELZ3_PRICU</name>
<reference evidence="4" key="1">
    <citation type="submission" date="2025-08" db="UniProtKB">
        <authorList>
            <consortium name="RefSeq"/>
        </authorList>
    </citation>
    <scope>IDENTIFICATION</scope>
</reference>
<dbReference type="Pfam" id="PF14712">
    <property type="entry name" value="Snapin_Pallidin"/>
    <property type="match status" value="1"/>
</dbReference>
<protein>
    <submittedName>
        <fullName evidence="4">Biogenesis of lysosome-related organelles complex 1 subunit 6-like</fullName>
    </submittedName>
</protein>
<evidence type="ECO:0000256" key="1">
    <source>
        <dbReference type="SAM" id="Coils"/>
    </source>
</evidence>
<feature type="coiled-coil region" evidence="1">
    <location>
        <begin position="225"/>
        <end position="257"/>
    </location>
</feature>
<evidence type="ECO:0000313" key="3">
    <source>
        <dbReference type="Proteomes" id="UP000695022"/>
    </source>
</evidence>
<organism evidence="3 4">
    <name type="scientific">Priapulus caudatus</name>
    <name type="common">Priapulid worm</name>
    <dbReference type="NCBI Taxonomy" id="37621"/>
    <lineage>
        <taxon>Eukaryota</taxon>
        <taxon>Metazoa</taxon>
        <taxon>Ecdysozoa</taxon>
        <taxon>Scalidophora</taxon>
        <taxon>Priapulida</taxon>
        <taxon>Priapulimorpha</taxon>
        <taxon>Priapulimorphida</taxon>
        <taxon>Priapulidae</taxon>
        <taxon>Priapulus</taxon>
    </lineage>
</organism>
<evidence type="ECO:0000313" key="4">
    <source>
        <dbReference type="RefSeq" id="XP_014673214.1"/>
    </source>
</evidence>
<gene>
    <name evidence="4" type="primary">LOC106813561</name>
</gene>
<dbReference type="InterPro" id="IPR028119">
    <property type="entry name" value="Snapin/Pallidin/Snn1"/>
</dbReference>
<feature type="region of interest" description="Disordered" evidence="2">
    <location>
        <begin position="68"/>
        <end position="100"/>
    </location>
</feature>
<dbReference type="Proteomes" id="UP000695022">
    <property type="component" value="Unplaced"/>
</dbReference>
<feature type="compositionally biased region" description="Basic and acidic residues" evidence="2">
    <location>
        <begin position="72"/>
        <end position="85"/>
    </location>
</feature>
<evidence type="ECO:0000256" key="2">
    <source>
        <dbReference type="SAM" id="MobiDB-lite"/>
    </source>
</evidence>